<organism evidence="1 2">
    <name type="scientific">Salix viminalis</name>
    <name type="common">Common osier</name>
    <name type="synonym">Basket willow</name>
    <dbReference type="NCBI Taxonomy" id="40686"/>
    <lineage>
        <taxon>Eukaryota</taxon>
        <taxon>Viridiplantae</taxon>
        <taxon>Streptophyta</taxon>
        <taxon>Embryophyta</taxon>
        <taxon>Tracheophyta</taxon>
        <taxon>Spermatophyta</taxon>
        <taxon>Magnoliopsida</taxon>
        <taxon>eudicotyledons</taxon>
        <taxon>Gunneridae</taxon>
        <taxon>Pentapetalae</taxon>
        <taxon>rosids</taxon>
        <taxon>fabids</taxon>
        <taxon>Malpighiales</taxon>
        <taxon>Salicaceae</taxon>
        <taxon>Saliceae</taxon>
        <taxon>Salix</taxon>
    </lineage>
</organism>
<evidence type="ECO:0000313" key="1">
    <source>
        <dbReference type="EMBL" id="KAJ6725105.1"/>
    </source>
</evidence>
<reference evidence="1" key="1">
    <citation type="submission" date="2022-11" db="EMBL/GenBank/DDBJ databases">
        <authorList>
            <person name="Hyden B.L."/>
            <person name="Feng K."/>
            <person name="Yates T."/>
            <person name="Jawdy S."/>
            <person name="Smart L.B."/>
            <person name="Muchero W."/>
        </authorList>
    </citation>
    <scope>NUCLEOTIDE SEQUENCE</scope>
    <source>
        <tissue evidence="1">Shoot tip</tissue>
    </source>
</reference>
<proteinExistence type="predicted"/>
<gene>
    <name evidence="1" type="ORF">OIU85_022964</name>
</gene>
<evidence type="ECO:0000313" key="2">
    <source>
        <dbReference type="Proteomes" id="UP001151529"/>
    </source>
</evidence>
<dbReference type="OrthoDB" id="1900634at2759"/>
<dbReference type="Proteomes" id="UP001151529">
    <property type="component" value="Chromosome 11"/>
</dbReference>
<protein>
    <submittedName>
        <fullName evidence="1">Uncharacterized protein</fullName>
    </submittedName>
</protein>
<name>A0A9Q0U7X8_SALVM</name>
<keyword evidence="2" id="KW-1185">Reference proteome</keyword>
<dbReference type="EMBL" id="JAPFFL010000005">
    <property type="protein sequence ID" value="KAJ6725105.1"/>
    <property type="molecule type" value="Genomic_DNA"/>
</dbReference>
<comment type="caution">
    <text evidence="1">The sequence shown here is derived from an EMBL/GenBank/DDBJ whole genome shotgun (WGS) entry which is preliminary data.</text>
</comment>
<reference evidence="1" key="2">
    <citation type="journal article" date="2023" name="Int. J. Mol. Sci.">
        <title>De Novo Assembly and Annotation of 11 Diverse Shrub Willow (Salix) Genomes Reveals Novel Gene Organization in Sex-Linked Regions.</title>
        <authorList>
            <person name="Hyden B."/>
            <person name="Feng K."/>
            <person name="Yates T.B."/>
            <person name="Jawdy S."/>
            <person name="Cereghino C."/>
            <person name="Smart L.B."/>
            <person name="Muchero W."/>
        </authorList>
    </citation>
    <scope>NUCLEOTIDE SEQUENCE [LARGE SCALE GENOMIC DNA]</scope>
    <source>
        <tissue evidence="1">Shoot tip</tissue>
    </source>
</reference>
<accession>A0A9Q0U7X8</accession>
<dbReference type="AlphaFoldDB" id="A0A9Q0U7X8"/>
<sequence length="109" mass="12727">MDSKNVSAIHLHCILFDIIFSRWSSILQSLPEKRFRQKIENSPAEERSSLREKLYRLNNILVECQTASFLSLEGIISLWRIRNSLKEIKEELKSKDFNGNFSQQKNGQG</sequence>